<accession>A0ABR3RMC4</accession>
<sequence>MWRSLIAMFKRPLRLIKWLFLLTLPVTIFPIFGGIFTGITFGIWNTQHIDKTSKKFVDEVTDLLGDWGVGGNVPTFREYLDTHNDFHLTRVNSNDWLPKLGFFLPNEYTDLDDPIISIDKYANLETLMRDISCRTYAQMPLEQWLYLSYLAFPSINQWDKAFNGVLEYVHAHSDLNQSGFHFANCGDTAGFLCGVWTTRHPALLHFKVEDEPPKPEDIEDGLTYPCDLVHLRPVTVRLIEFPLKQEFTGLPLSIFPSPKQQMLSFVAGERLYEQIEPYDPWPQMQKRFTEHMDSLWDAEGTVLNYINKVDDWMIDHITKPLGIEPVLIDMGSFLMMFSAIASQLTCNVIKSTSYLVGNFLGRPRPGDLSLAEAGIDPYEEPEDRFWGDVVRDVAGGFRESLQRVKAKQSSAGGNDISISITRA</sequence>
<dbReference type="EMBL" id="JAKJXO020000005">
    <property type="protein sequence ID" value="KAL1605368.1"/>
    <property type="molecule type" value="Genomic_DNA"/>
</dbReference>
<protein>
    <submittedName>
        <fullName evidence="2">Uncharacterized protein</fullName>
    </submittedName>
</protein>
<dbReference type="Proteomes" id="UP001521785">
    <property type="component" value="Unassembled WGS sequence"/>
</dbReference>
<keyword evidence="1" id="KW-0472">Membrane</keyword>
<evidence type="ECO:0000313" key="3">
    <source>
        <dbReference type="Proteomes" id="UP001521785"/>
    </source>
</evidence>
<evidence type="ECO:0000256" key="1">
    <source>
        <dbReference type="SAM" id="Phobius"/>
    </source>
</evidence>
<proteinExistence type="predicted"/>
<gene>
    <name evidence="2" type="ORF">SLS60_004916</name>
</gene>
<organism evidence="2 3">
    <name type="scientific">Paraconiothyrium brasiliense</name>
    <dbReference type="NCBI Taxonomy" id="300254"/>
    <lineage>
        <taxon>Eukaryota</taxon>
        <taxon>Fungi</taxon>
        <taxon>Dikarya</taxon>
        <taxon>Ascomycota</taxon>
        <taxon>Pezizomycotina</taxon>
        <taxon>Dothideomycetes</taxon>
        <taxon>Pleosporomycetidae</taxon>
        <taxon>Pleosporales</taxon>
        <taxon>Massarineae</taxon>
        <taxon>Didymosphaeriaceae</taxon>
        <taxon>Paraconiothyrium</taxon>
    </lineage>
</organism>
<keyword evidence="1" id="KW-1133">Transmembrane helix</keyword>
<keyword evidence="3" id="KW-1185">Reference proteome</keyword>
<name>A0ABR3RMC4_9PLEO</name>
<comment type="caution">
    <text evidence="2">The sequence shown here is derived from an EMBL/GenBank/DDBJ whole genome shotgun (WGS) entry which is preliminary data.</text>
</comment>
<evidence type="ECO:0000313" key="2">
    <source>
        <dbReference type="EMBL" id="KAL1605368.1"/>
    </source>
</evidence>
<feature type="transmembrane region" description="Helical" evidence="1">
    <location>
        <begin position="20"/>
        <end position="44"/>
    </location>
</feature>
<reference evidence="2 3" key="1">
    <citation type="submission" date="2024-02" db="EMBL/GenBank/DDBJ databases">
        <title>De novo assembly and annotation of 12 fungi associated with fruit tree decline syndrome in Ontario, Canada.</title>
        <authorList>
            <person name="Sulman M."/>
            <person name="Ellouze W."/>
            <person name="Ilyukhin E."/>
        </authorList>
    </citation>
    <scope>NUCLEOTIDE SEQUENCE [LARGE SCALE GENOMIC DNA]</scope>
    <source>
        <strain evidence="2 3">M42-189</strain>
    </source>
</reference>
<keyword evidence="1" id="KW-0812">Transmembrane</keyword>